<dbReference type="AlphaFoldDB" id="A0A060I8B6"/>
<name>A0A060I8B6_RHIET</name>
<geneLocation type="plasmid" evidence="3 4">
    <name>pRetIE4771d</name>
</geneLocation>
<organism evidence="3 4">
    <name type="scientific">Rhizobium etli bv. mimosae str. IE4771</name>
    <dbReference type="NCBI Taxonomy" id="1432050"/>
    <lineage>
        <taxon>Bacteria</taxon>
        <taxon>Pseudomonadati</taxon>
        <taxon>Pseudomonadota</taxon>
        <taxon>Alphaproteobacteria</taxon>
        <taxon>Hyphomicrobiales</taxon>
        <taxon>Rhizobiaceae</taxon>
        <taxon>Rhizobium/Agrobacterium group</taxon>
        <taxon>Rhizobium</taxon>
    </lineage>
</organism>
<dbReference type="EMBL" id="CP006990">
    <property type="protein sequence ID" value="AIC31193.1"/>
    <property type="molecule type" value="Genomic_DNA"/>
</dbReference>
<feature type="signal peptide" evidence="2">
    <location>
        <begin position="1"/>
        <end position="20"/>
    </location>
</feature>
<keyword evidence="2" id="KW-0732">Signal</keyword>
<accession>A0A060I8B6</accession>
<dbReference type="HOGENOM" id="CLU_2221045_0_0_5"/>
<protein>
    <recommendedName>
        <fullName evidence="5">Lipoprotein</fullName>
    </recommendedName>
</protein>
<evidence type="ECO:0000313" key="3">
    <source>
        <dbReference type="EMBL" id="AIC31193.1"/>
    </source>
</evidence>
<evidence type="ECO:0008006" key="5">
    <source>
        <dbReference type="Google" id="ProtNLM"/>
    </source>
</evidence>
<evidence type="ECO:0000256" key="2">
    <source>
        <dbReference type="SAM" id="SignalP"/>
    </source>
</evidence>
<feature type="region of interest" description="Disordered" evidence="1">
    <location>
        <begin position="84"/>
        <end position="106"/>
    </location>
</feature>
<gene>
    <name evidence="3" type="ORF">IE4771_PD00639</name>
</gene>
<evidence type="ECO:0000313" key="4">
    <source>
        <dbReference type="Proteomes" id="UP000027180"/>
    </source>
</evidence>
<proteinExistence type="predicted"/>
<keyword evidence="3" id="KW-0614">Plasmid</keyword>
<dbReference type="Proteomes" id="UP000027180">
    <property type="component" value="Plasmid pRetIE4771d"/>
</dbReference>
<dbReference type="PROSITE" id="PS51257">
    <property type="entry name" value="PROKAR_LIPOPROTEIN"/>
    <property type="match status" value="1"/>
</dbReference>
<evidence type="ECO:0000256" key="1">
    <source>
        <dbReference type="SAM" id="MobiDB-lite"/>
    </source>
</evidence>
<dbReference type="OrthoDB" id="8384055at2"/>
<dbReference type="KEGG" id="rei:IE4771_PD00639"/>
<sequence>MLRKISILGTLILASCTSQGSNMTLASIISGYRNAPTAAEEVAWRNARRSNTDRAYRNFISSYPNSSYVPVAASRITRSVKPKPVAVRNLDRPERNPSFGRSGSAY</sequence>
<reference evidence="3 4" key="1">
    <citation type="submission" date="2013-12" db="EMBL/GenBank/DDBJ databases">
        <title>Complete genome sequence of Rhizobium etli bv. mimosae IE4771.</title>
        <authorList>
            <person name="Bustos P."/>
            <person name="Santamaria R.I."/>
            <person name="Lozano L."/>
            <person name="Ormeno-Orrillo E."/>
            <person name="Rogel M.A."/>
            <person name="Romero D."/>
            <person name="Cevallos M.A."/>
            <person name="Martinez-Romero E."/>
            <person name="Gonzalez V."/>
        </authorList>
    </citation>
    <scope>NUCLEOTIDE SEQUENCE [LARGE SCALE GENOMIC DNA]</scope>
    <source>
        <strain evidence="3 4">IE4771</strain>
        <plasmid evidence="4">Plasmid pRetIE4771d</plasmid>
    </source>
</reference>
<dbReference type="RefSeq" id="WP_040142296.1">
    <property type="nucleotide sequence ID" value="NZ_CP006990.1"/>
</dbReference>
<feature type="chain" id="PRO_5001583350" description="Lipoprotein" evidence="2">
    <location>
        <begin position="21"/>
        <end position="106"/>
    </location>
</feature>